<dbReference type="SUPFAM" id="SSF48619">
    <property type="entry name" value="Phospholipase A2, PLA2"/>
    <property type="match status" value="1"/>
</dbReference>
<dbReference type="EMBL" id="JAKKPZ010000056">
    <property type="protein sequence ID" value="KAI1705477.1"/>
    <property type="molecule type" value="Genomic_DNA"/>
</dbReference>
<gene>
    <name evidence="3" type="ORF">DdX_13615</name>
</gene>
<keyword evidence="2" id="KW-1133">Transmembrane helix</keyword>
<keyword evidence="2" id="KW-0812">Transmembrane</keyword>
<proteinExistence type="predicted"/>
<dbReference type="GO" id="GO:0050482">
    <property type="term" value="P:arachidonate secretion"/>
    <property type="evidence" value="ECO:0007669"/>
    <property type="project" value="InterPro"/>
</dbReference>
<reference evidence="3" key="1">
    <citation type="submission" date="2022-01" db="EMBL/GenBank/DDBJ databases">
        <title>Genome Sequence Resource for Two Populations of Ditylenchus destructor, the Migratory Endoparasitic Phytonematode.</title>
        <authorList>
            <person name="Zhang H."/>
            <person name="Lin R."/>
            <person name="Xie B."/>
        </authorList>
    </citation>
    <scope>NUCLEOTIDE SEQUENCE</scope>
    <source>
        <strain evidence="3">BazhouSP</strain>
    </source>
</reference>
<sequence length="461" mass="50822">MLKCCSNETFRIHWNFRRGMNVKIQAVLPIPILLQAWLLAALLQTICAFPSGSTAILSSESSGIDPVEIADSPATPDMVSPPITTPRPDFIPIERWHCGASDFDRHLSHQLSEDSCPHRMYEANLCCLAHDLCYVEDGKTQEECDAAFCFCLQRTLVETAQSNHSRSGCFNVADSFCQIVQIFGSAAHSQAKAAKTTTPPPTTTTTNAPETSSALIPVTTAAPPSKILEFMAENVSVQCYNNELVGCIEDLHTCMIEFGRKQQEVHKLGSPASVNADTLALWPVCSQKFCSCANRQPLLSQIGYQPTKDPSCQNSLELMCHTQEKKGPNSVNVNIHLWSTNVQYSNSPMETISIMLMILAGLLSIAVIGYSLFMAYKVFIKRRRDGLDIAGAQFVSRARRHTLPLRDTEPAYKVFHDKTSPERPSTLHLNAHQHLLPMNSSKTHLIASENSSSTPSINSTI</sequence>
<keyword evidence="4" id="KW-1185">Reference proteome</keyword>
<accession>A0AAD4MU95</accession>
<dbReference type="GO" id="GO:0004623">
    <property type="term" value="F:phospholipase A2 activity"/>
    <property type="evidence" value="ECO:0007669"/>
    <property type="project" value="InterPro"/>
</dbReference>
<feature type="region of interest" description="Disordered" evidence="1">
    <location>
        <begin position="192"/>
        <end position="214"/>
    </location>
</feature>
<dbReference type="Proteomes" id="UP001201812">
    <property type="component" value="Unassembled WGS sequence"/>
</dbReference>
<feature type="transmembrane region" description="Helical" evidence="2">
    <location>
        <begin position="352"/>
        <end position="376"/>
    </location>
</feature>
<keyword evidence="2" id="KW-0472">Membrane</keyword>
<evidence type="ECO:0000256" key="1">
    <source>
        <dbReference type="SAM" id="MobiDB-lite"/>
    </source>
</evidence>
<evidence type="ECO:0000256" key="2">
    <source>
        <dbReference type="SAM" id="Phobius"/>
    </source>
</evidence>
<evidence type="ECO:0000313" key="3">
    <source>
        <dbReference type="EMBL" id="KAI1705477.1"/>
    </source>
</evidence>
<organism evidence="3 4">
    <name type="scientific">Ditylenchus destructor</name>
    <dbReference type="NCBI Taxonomy" id="166010"/>
    <lineage>
        <taxon>Eukaryota</taxon>
        <taxon>Metazoa</taxon>
        <taxon>Ecdysozoa</taxon>
        <taxon>Nematoda</taxon>
        <taxon>Chromadorea</taxon>
        <taxon>Rhabditida</taxon>
        <taxon>Tylenchina</taxon>
        <taxon>Tylenchomorpha</taxon>
        <taxon>Sphaerularioidea</taxon>
        <taxon>Anguinidae</taxon>
        <taxon>Anguininae</taxon>
        <taxon>Ditylenchus</taxon>
    </lineage>
</organism>
<comment type="caution">
    <text evidence="3">The sequence shown here is derived from an EMBL/GenBank/DDBJ whole genome shotgun (WGS) entry which is preliminary data.</text>
</comment>
<dbReference type="InterPro" id="IPR053322">
    <property type="entry name" value="PLA2-like"/>
</dbReference>
<name>A0AAD4MU95_9BILA</name>
<dbReference type="PANTHER" id="PTHR34228">
    <property type="entry name" value="PROTEIN CBG09474-RELATED"/>
    <property type="match status" value="1"/>
</dbReference>
<dbReference type="GO" id="GO:0006644">
    <property type="term" value="P:phospholipid metabolic process"/>
    <property type="evidence" value="ECO:0007669"/>
    <property type="project" value="InterPro"/>
</dbReference>
<dbReference type="AlphaFoldDB" id="A0AAD4MU95"/>
<evidence type="ECO:0000313" key="4">
    <source>
        <dbReference type="Proteomes" id="UP001201812"/>
    </source>
</evidence>
<dbReference type="InterPro" id="IPR036444">
    <property type="entry name" value="PLipase_A2_dom_sf"/>
</dbReference>
<protein>
    <submittedName>
        <fullName evidence="3">Phospholipase A2-like protein Y52B11A.8</fullName>
    </submittedName>
</protein>